<accession>A0ABS1LZR6</accession>
<feature type="region of interest" description="Disordered" evidence="1">
    <location>
        <begin position="1"/>
        <end position="22"/>
    </location>
</feature>
<proteinExistence type="predicted"/>
<comment type="caution">
    <text evidence="2">The sequence shown here is derived from an EMBL/GenBank/DDBJ whole genome shotgun (WGS) entry which is preliminary data.</text>
</comment>
<protein>
    <submittedName>
        <fullName evidence="2">Uncharacterized protein</fullName>
    </submittedName>
</protein>
<evidence type="ECO:0000313" key="3">
    <source>
        <dbReference type="Proteomes" id="UP000602198"/>
    </source>
</evidence>
<gene>
    <name evidence="2" type="ORF">JK358_03415</name>
</gene>
<organism evidence="2 3">
    <name type="scientific">Nocardia acididurans</name>
    <dbReference type="NCBI Taxonomy" id="2802282"/>
    <lineage>
        <taxon>Bacteria</taxon>
        <taxon>Bacillati</taxon>
        <taxon>Actinomycetota</taxon>
        <taxon>Actinomycetes</taxon>
        <taxon>Mycobacteriales</taxon>
        <taxon>Nocardiaceae</taxon>
        <taxon>Nocardia</taxon>
    </lineage>
</organism>
<reference evidence="2 3" key="1">
    <citation type="submission" date="2021-01" db="EMBL/GenBank/DDBJ databases">
        <title>WGS of actinomycetes isolated from Thailand.</title>
        <authorList>
            <person name="Thawai C."/>
        </authorList>
    </citation>
    <scope>NUCLEOTIDE SEQUENCE [LARGE SCALE GENOMIC DNA]</scope>
    <source>
        <strain evidence="2 3">LPG 2</strain>
    </source>
</reference>
<dbReference type="EMBL" id="JAERRJ010000001">
    <property type="protein sequence ID" value="MBL1073435.1"/>
    <property type="molecule type" value="Genomic_DNA"/>
</dbReference>
<evidence type="ECO:0000256" key="1">
    <source>
        <dbReference type="SAM" id="MobiDB-lite"/>
    </source>
</evidence>
<dbReference type="Proteomes" id="UP000602198">
    <property type="component" value="Unassembled WGS sequence"/>
</dbReference>
<name>A0ABS1LZR6_9NOCA</name>
<evidence type="ECO:0000313" key="2">
    <source>
        <dbReference type="EMBL" id="MBL1073435.1"/>
    </source>
</evidence>
<dbReference type="RefSeq" id="WP_201943372.1">
    <property type="nucleotide sequence ID" value="NZ_JAERRJ010000001.1"/>
</dbReference>
<sequence length="124" mass="13719">MHSVPTAEQPVTAMQARTREQRIEIASRRERRRAARELDQLLADDFGDGRVYAPGEYYPAAATRMLADIDAETVALERIRNFAAGVAWAIDRGDSLADVRARIERAAAVVLGCALVPVERRDIA</sequence>
<keyword evidence="3" id="KW-1185">Reference proteome</keyword>